<dbReference type="AlphaFoldDB" id="A0AAD4KU40"/>
<comment type="caution">
    <text evidence="1">The sequence shown here is derived from an EMBL/GenBank/DDBJ whole genome shotgun (WGS) entry which is preliminary data.</text>
</comment>
<proteinExistence type="predicted"/>
<evidence type="ECO:0000313" key="2">
    <source>
        <dbReference type="Proteomes" id="UP001201262"/>
    </source>
</evidence>
<name>A0AAD4KU40_9EURO</name>
<organism evidence="1 2">
    <name type="scientific">Talaromyces proteolyticus</name>
    <dbReference type="NCBI Taxonomy" id="1131652"/>
    <lineage>
        <taxon>Eukaryota</taxon>
        <taxon>Fungi</taxon>
        <taxon>Dikarya</taxon>
        <taxon>Ascomycota</taxon>
        <taxon>Pezizomycotina</taxon>
        <taxon>Eurotiomycetes</taxon>
        <taxon>Eurotiomycetidae</taxon>
        <taxon>Eurotiales</taxon>
        <taxon>Trichocomaceae</taxon>
        <taxon>Talaromyces</taxon>
        <taxon>Talaromyces sect. Bacilispori</taxon>
    </lineage>
</organism>
<reference evidence="1" key="1">
    <citation type="submission" date="2021-12" db="EMBL/GenBank/DDBJ databases">
        <title>Convergent genome expansion in fungi linked to evolution of root-endophyte symbiosis.</title>
        <authorList>
            <consortium name="DOE Joint Genome Institute"/>
            <person name="Ke Y.-H."/>
            <person name="Bonito G."/>
            <person name="Liao H.-L."/>
            <person name="Looney B."/>
            <person name="Rojas-Flechas A."/>
            <person name="Nash J."/>
            <person name="Hameed K."/>
            <person name="Schadt C."/>
            <person name="Martin F."/>
            <person name="Crous P.W."/>
            <person name="Miettinen O."/>
            <person name="Magnuson J.K."/>
            <person name="Labbe J."/>
            <person name="Jacobson D."/>
            <person name="Doktycz M.J."/>
            <person name="Veneault-Fourrey C."/>
            <person name="Kuo A."/>
            <person name="Mondo S."/>
            <person name="Calhoun S."/>
            <person name="Riley R."/>
            <person name="Ohm R."/>
            <person name="LaButti K."/>
            <person name="Andreopoulos B."/>
            <person name="Pangilinan J."/>
            <person name="Nolan M."/>
            <person name="Tritt A."/>
            <person name="Clum A."/>
            <person name="Lipzen A."/>
            <person name="Daum C."/>
            <person name="Barry K."/>
            <person name="Grigoriev I.V."/>
            <person name="Vilgalys R."/>
        </authorList>
    </citation>
    <scope>NUCLEOTIDE SEQUENCE</scope>
    <source>
        <strain evidence="1">PMI_201</strain>
    </source>
</reference>
<keyword evidence="2" id="KW-1185">Reference proteome</keyword>
<protein>
    <submittedName>
        <fullName evidence="1">Uncharacterized protein</fullName>
    </submittedName>
</protein>
<dbReference type="RefSeq" id="XP_046071532.1">
    <property type="nucleotide sequence ID" value="XM_046220574.1"/>
</dbReference>
<sequence length="137" mass="15367">MSTNNRTSSIPNRKYILVLSASQYLSGHPISEVIRTDWTKDKARKIAAEFDNVGFDIDPTADTASTLESLQRVLQARWWDGVIIGWCVRSHVEFTVLFEQIVRTVAGQVLVQPGLKIMFCAGPEDLVQTTLRNCPSE</sequence>
<accession>A0AAD4KU40</accession>
<dbReference type="GeneID" id="70250861"/>
<gene>
    <name evidence="1" type="ORF">BGW36DRAFT_428598</name>
</gene>
<evidence type="ECO:0000313" key="1">
    <source>
        <dbReference type="EMBL" id="KAH8696596.1"/>
    </source>
</evidence>
<dbReference type="EMBL" id="JAJTJA010000007">
    <property type="protein sequence ID" value="KAH8696596.1"/>
    <property type="molecule type" value="Genomic_DNA"/>
</dbReference>
<dbReference type="Proteomes" id="UP001201262">
    <property type="component" value="Unassembled WGS sequence"/>
</dbReference>